<keyword evidence="2" id="KW-0813">Transport</keyword>
<dbReference type="VEuPathDB" id="ToxoDB:cyc_00805"/>
<evidence type="ECO:0000256" key="6">
    <source>
        <dbReference type="SAM" id="Phobius"/>
    </source>
</evidence>
<evidence type="ECO:0000256" key="4">
    <source>
        <dbReference type="ARBA" id="ARBA00022989"/>
    </source>
</evidence>
<dbReference type="SUPFAM" id="SSF103473">
    <property type="entry name" value="MFS general substrate transporter"/>
    <property type="match status" value="1"/>
</dbReference>
<dbReference type="GO" id="GO:0022857">
    <property type="term" value="F:transmembrane transporter activity"/>
    <property type="evidence" value="ECO:0007669"/>
    <property type="project" value="InterPro"/>
</dbReference>
<gene>
    <name evidence="8" type="ORF">cyc_00805</name>
</gene>
<comment type="subcellular location">
    <subcellularLocation>
        <location evidence="1">Membrane</location>
        <topology evidence="1">Multi-pass membrane protein</topology>
    </subcellularLocation>
</comment>
<dbReference type="Proteomes" id="UP000095192">
    <property type="component" value="Unassembled WGS sequence"/>
</dbReference>
<evidence type="ECO:0000259" key="7">
    <source>
        <dbReference type="PROSITE" id="PS50850"/>
    </source>
</evidence>
<protein>
    <submittedName>
        <fullName evidence="8">Transmembrane domain-containing protein</fullName>
    </submittedName>
</protein>
<feature type="transmembrane region" description="Helical" evidence="6">
    <location>
        <begin position="68"/>
        <end position="89"/>
    </location>
</feature>
<comment type="caution">
    <text evidence="8">The sequence shown here is derived from an EMBL/GenBank/DDBJ whole genome shotgun (WGS) entry which is preliminary data.</text>
</comment>
<keyword evidence="3 6" id="KW-0812">Transmembrane</keyword>
<dbReference type="AlphaFoldDB" id="A0A1D3D880"/>
<sequence length="180" mass="19444">MSDLKAAYIMAALLIGSAIEGVLEGLLGDRLFHWSPGHGRFLVGQFAVVVRVPVLVVAYLVVPKGETACAVSMILALIIGLSSMAGVAVNRPIPADVVRPNHKATVFALVDDPISFGNTRTFRMGNANTLANALICLTVIPWSISFLLYGLLHLTYVAMNGMVAKEYHPEEQDHDRESED</sequence>
<keyword evidence="9" id="KW-1185">Reference proteome</keyword>
<feature type="domain" description="Major facilitator superfamily (MFS) profile" evidence="7">
    <location>
        <begin position="1"/>
        <end position="180"/>
    </location>
</feature>
<evidence type="ECO:0000256" key="2">
    <source>
        <dbReference type="ARBA" id="ARBA00022448"/>
    </source>
</evidence>
<dbReference type="PROSITE" id="PS50850">
    <property type="entry name" value="MFS"/>
    <property type="match status" value="1"/>
</dbReference>
<accession>A0A1D3D880</accession>
<proteinExistence type="predicted"/>
<evidence type="ECO:0000313" key="9">
    <source>
        <dbReference type="Proteomes" id="UP000095192"/>
    </source>
</evidence>
<evidence type="ECO:0000256" key="3">
    <source>
        <dbReference type="ARBA" id="ARBA00022692"/>
    </source>
</evidence>
<dbReference type="PANTHER" id="PTHR23505:SF52">
    <property type="entry name" value="MAJOR FACILITATOR SUPERFAMILY PROTEIN"/>
    <property type="match status" value="1"/>
</dbReference>
<dbReference type="GO" id="GO:0016020">
    <property type="term" value="C:membrane"/>
    <property type="evidence" value="ECO:0007669"/>
    <property type="project" value="UniProtKB-SubCell"/>
</dbReference>
<organism evidence="8 9">
    <name type="scientific">Cyclospora cayetanensis</name>
    <dbReference type="NCBI Taxonomy" id="88456"/>
    <lineage>
        <taxon>Eukaryota</taxon>
        <taxon>Sar</taxon>
        <taxon>Alveolata</taxon>
        <taxon>Apicomplexa</taxon>
        <taxon>Conoidasida</taxon>
        <taxon>Coccidia</taxon>
        <taxon>Eucoccidiorida</taxon>
        <taxon>Eimeriorina</taxon>
        <taxon>Eimeriidae</taxon>
        <taxon>Cyclospora</taxon>
    </lineage>
</organism>
<keyword evidence="5 6" id="KW-0472">Membrane</keyword>
<feature type="transmembrane region" description="Helical" evidence="6">
    <location>
        <begin position="6"/>
        <end position="27"/>
    </location>
</feature>
<dbReference type="InterPro" id="IPR036259">
    <property type="entry name" value="MFS_trans_sf"/>
</dbReference>
<feature type="transmembrane region" description="Helical" evidence="6">
    <location>
        <begin position="39"/>
        <end position="62"/>
    </location>
</feature>
<dbReference type="EMBL" id="JROU02000316">
    <property type="protein sequence ID" value="OEH79665.1"/>
    <property type="molecule type" value="Genomic_DNA"/>
</dbReference>
<name>A0A1D3D880_9EIME</name>
<feature type="transmembrane region" description="Helical" evidence="6">
    <location>
        <begin position="130"/>
        <end position="152"/>
    </location>
</feature>
<evidence type="ECO:0000256" key="5">
    <source>
        <dbReference type="ARBA" id="ARBA00023136"/>
    </source>
</evidence>
<keyword evidence="4 6" id="KW-1133">Transmembrane helix</keyword>
<dbReference type="InParanoid" id="A0A1D3D880"/>
<dbReference type="PANTHER" id="PTHR23505">
    <property type="entry name" value="SPINSTER"/>
    <property type="match status" value="1"/>
</dbReference>
<evidence type="ECO:0000313" key="8">
    <source>
        <dbReference type="EMBL" id="OEH79665.1"/>
    </source>
</evidence>
<dbReference type="InterPro" id="IPR044770">
    <property type="entry name" value="MFS_spinster-like"/>
</dbReference>
<dbReference type="VEuPathDB" id="ToxoDB:LOC34617903"/>
<evidence type="ECO:0000256" key="1">
    <source>
        <dbReference type="ARBA" id="ARBA00004141"/>
    </source>
</evidence>
<reference evidence="8 9" key="1">
    <citation type="journal article" date="2016" name="BMC Genomics">
        <title>Comparative genomics reveals Cyclospora cayetanensis possesses coccidia-like metabolism and invasion components but unique surface antigens.</title>
        <authorList>
            <person name="Liu S."/>
            <person name="Wang L."/>
            <person name="Zheng H."/>
            <person name="Xu Z."/>
            <person name="Roellig D.M."/>
            <person name="Li N."/>
            <person name="Frace M.A."/>
            <person name="Tang K."/>
            <person name="Arrowood M.J."/>
            <person name="Moss D.M."/>
            <person name="Zhang L."/>
            <person name="Feng Y."/>
            <person name="Xiao L."/>
        </authorList>
    </citation>
    <scope>NUCLEOTIDE SEQUENCE [LARGE SCALE GENOMIC DNA]</scope>
    <source>
        <strain evidence="8 9">CHN_HEN01</strain>
    </source>
</reference>
<dbReference type="InterPro" id="IPR020846">
    <property type="entry name" value="MFS_dom"/>
</dbReference>